<sequence>MTKHKDPLPVLLCESKQAWHQWLEHYGSTSQGVRLQIAKKKSGVITVSYDEALESALCYGWIDSQKEVCDEFTWLQRFTPRGKKSIWSKVNVDKAERLISEGLMRTAGLKTIEEAKLDGRWDKAYLSQSKATVPEDLAAALGNNPKAKAFFEGLNATNRYAILFRINNVKKQETRERKIQQFVTMLENGETIYS</sequence>
<dbReference type="RefSeq" id="WP_068608173.1">
    <property type="nucleotide sequence ID" value="NZ_CP011388.1"/>
</dbReference>
<dbReference type="AlphaFoldDB" id="A0A172TKA1"/>
<organism evidence="1 2">
    <name type="scientific">Paenibacillus swuensis</name>
    <dbReference type="NCBI Taxonomy" id="1178515"/>
    <lineage>
        <taxon>Bacteria</taxon>
        <taxon>Bacillati</taxon>
        <taxon>Bacillota</taxon>
        <taxon>Bacilli</taxon>
        <taxon>Bacillales</taxon>
        <taxon>Paenibacillaceae</taxon>
        <taxon>Paenibacillus</taxon>
    </lineage>
</organism>
<dbReference type="KEGG" id="pswu:SY83_15600"/>
<dbReference type="PATRIC" id="fig|1178515.4.peg.3136"/>
<keyword evidence="2" id="KW-1185">Reference proteome</keyword>
<dbReference type="STRING" id="1178515.SY83_15600"/>
<accession>A0A172TKA1</accession>
<evidence type="ECO:0000313" key="1">
    <source>
        <dbReference type="EMBL" id="ANE47468.1"/>
    </source>
</evidence>
<evidence type="ECO:0000313" key="2">
    <source>
        <dbReference type="Proteomes" id="UP000076927"/>
    </source>
</evidence>
<gene>
    <name evidence="1" type="ORF">SY83_15600</name>
</gene>
<dbReference type="Pfam" id="PF13376">
    <property type="entry name" value="OmdA"/>
    <property type="match status" value="1"/>
</dbReference>
<name>A0A172TKA1_9BACL</name>
<dbReference type="Proteomes" id="UP000076927">
    <property type="component" value="Chromosome"/>
</dbReference>
<reference evidence="1 2" key="1">
    <citation type="submission" date="2015-01" db="EMBL/GenBank/DDBJ databases">
        <title>Paenibacillus swuensis/DY6/whole genome sequencing.</title>
        <authorList>
            <person name="Kim M.K."/>
            <person name="Srinivasan S."/>
            <person name="Lee J.-J."/>
        </authorList>
    </citation>
    <scope>NUCLEOTIDE SEQUENCE [LARGE SCALE GENOMIC DNA]</scope>
    <source>
        <strain evidence="1 2">DY6</strain>
    </source>
</reference>
<dbReference type="OrthoDB" id="9796999at2"/>
<protein>
    <submittedName>
        <fullName evidence="1">Bacteriocin-protection protein</fullName>
    </submittedName>
</protein>
<dbReference type="EMBL" id="CP011388">
    <property type="protein sequence ID" value="ANE47468.1"/>
    <property type="molecule type" value="Genomic_DNA"/>
</dbReference>
<proteinExistence type="predicted"/>